<dbReference type="InterPro" id="IPR022719">
    <property type="entry name" value="Motility-assoc_prot_GldM_C"/>
</dbReference>
<dbReference type="Pfam" id="PF21602">
    <property type="entry name" value="GldM_3rd"/>
    <property type="match status" value="1"/>
</dbReference>
<organism evidence="6 7">
    <name type="scientific">Candidatus Gallipaludibacter merdavium</name>
    <dbReference type="NCBI Taxonomy" id="2840839"/>
    <lineage>
        <taxon>Bacteria</taxon>
        <taxon>Pseudomonadati</taxon>
        <taxon>Bacteroidota</taxon>
        <taxon>Bacteroidia</taxon>
        <taxon>Bacteroidales</taxon>
        <taxon>Candidatus Gallipaludibacter</taxon>
    </lineage>
</organism>
<feature type="domain" description="Gliding motility-associated protein GldM N-terminal" evidence="3">
    <location>
        <begin position="17"/>
        <end position="204"/>
    </location>
</feature>
<dbReference type="AlphaFoldDB" id="A0A9D9N5J2"/>
<proteinExistence type="predicted"/>
<evidence type="ECO:0000313" key="7">
    <source>
        <dbReference type="Proteomes" id="UP000823641"/>
    </source>
</evidence>
<reference evidence="6" key="2">
    <citation type="journal article" date="2021" name="PeerJ">
        <title>Extensive microbial diversity within the chicken gut microbiome revealed by metagenomics and culture.</title>
        <authorList>
            <person name="Gilroy R."/>
            <person name="Ravi A."/>
            <person name="Getino M."/>
            <person name="Pursley I."/>
            <person name="Horton D.L."/>
            <person name="Alikhan N.F."/>
            <person name="Baker D."/>
            <person name="Gharbi K."/>
            <person name="Hall N."/>
            <person name="Watson M."/>
            <person name="Adriaenssens E.M."/>
            <person name="Foster-Nyarko E."/>
            <person name="Jarju S."/>
            <person name="Secka A."/>
            <person name="Antonio M."/>
            <person name="Oren A."/>
            <person name="Chaudhuri R.R."/>
            <person name="La Ragione R."/>
            <person name="Hildebrand F."/>
            <person name="Pallen M.J."/>
        </authorList>
    </citation>
    <scope>NUCLEOTIDE SEQUENCE</scope>
    <source>
        <strain evidence="6">G3-3990</strain>
    </source>
</reference>
<reference evidence="6" key="1">
    <citation type="submission" date="2020-10" db="EMBL/GenBank/DDBJ databases">
        <authorList>
            <person name="Gilroy R."/>
        </authorList>
    </citation>
    <scope>NUCLEOTIDE SEQUENCE</scope>
    <source>
        <strain evidence="6">G3-3990</strain>
    </source>
</reference>
<dbReference type="Pfam" id="PF21601">
    <property type="entry name" value="GldM_2nd"/>
    <property type="match status" value="1"/>
</dbReference>
<evidence type="ECO:0000259" key="3">
    <source>
        <dbReference type="Pfam" id="PF12081"/>
    </source>
</evidence>
<feature type="domain" description="Gliding motility-associated protein GldM C-terminal" evidence="2">
    <location>
        <begin position="386"/>
        <end position="496"/>
    </location>
</feature>
<dbReference type="Proteomes" id="UP000823641">
    <property type="component" value="Unassembled WGS sequence"/>
</dbReference>
<keyword evidence="1" id="KW-0732">Signal</keyword>
<feature type="domain" description="Gliding motility-associated protein GldM second immunoglobulin-like" evidence="5">
    <location>
        <begin position="303"/>
        <end position="383"/>
    </location>
</feature>
<dbReference type="EMBL" id="JADIMG010000106">
    <property type="protein sequence ID" value="MBO8460970.1"/>
    <property type="molecule type" value="Genomic_DNA"/>
</dbReference>
<name>A0A9D9N5J2_9BACT</name>
<dbReference type="NCBIfam" id="TIGR03517">
    <property type="entry name" value="GldM_gliding"/>
    <property type="match status" value="1"/>
</dbReference>
<protein>
    <submittedName>
        <fullName evidence="6">Gliding motility protein GldM</fullName>
    </submittedName>
</protein>
<evidence type="ECO:0000259" key="4">
    <source>
        <dbReference type="Pfam" id="PF21601"/>
    </source>
</evidence>
<accession>A0A9D9N5J2</accession>
<evidence type="ECO:0000259" key="5">
    <source>
        <dbReference type="Pfam" id="PF21602"/>
    </source>
</evidence>
<evidence type="ECO:0000259" key="2">
    <source>
        <dbReference type="Pfam" id="PF12080"/>
    </source>
</evidence>
<dbReference type="Pfam" id="PF12080">
    <property type="entry name" value="GldM_4th"/>
    <property type="match status" value="1"/>
</dbReference>
<feature type="signal peptide" evidence="1">
    <location>
        <begin position="1"/>
        <end position="16"/>
    </location>
</feature>
<dbReference type="InterPro" id="IPR048405">
    <property type="entry name" value="GldM_Ig-like-1"/>
</dbReference>
<gene>
    <name evidence="6" type="primary">gldM</name>
    <name evidence="6" type="ORF">IAA73_11685</name>
</gene>
<dbReference type="InterPro" id="IPR048406">
    <property type="entry name" value="GldM_Ig-like-2"/>
</dbReference>
<dbReference type="Pfam" id="PF12081">
    <property type="entry name" value="GldM_1st"/>
    <property type="match status" value="1"/>
</dbReference>
<feature type="chain" id="PRO_5039236982" evidence="1">
    <location>
        <begin position="17"/>
        <end position="497"/>
    </location>
</feature>
<feature type="domain" description="Gliding motility-associated protein GldM first immunoglobulin-like" evidence="4">
    <location>
        <begin position="209"/>
        <end position="300"/>
    </location>
</feature>
<evidence type="ECO:0000256" key="1">
    <source>
        <dbReference type="SAM" id="SignalP"/>
    </source>
</evidence>
<sequence length="497" mass="54824">MMYLVLTAMLALNVSADILNGFSMVDKSLRTTIKASDVRSSALYDDFQYLYSQNPVKVKEWLDKANMVKVKSDSLYNYIQNFKYEMVRLSDGDKTDPNLEVIQGASDTNAPGLYGLQRGNAGKLKAAISEYREFMMDVVSADTAKKEMYNLIFATDEGKTTSGETISWENSIFESMPLSAVVAILTKFQSDIRSAEAETVMYLKAQTDAMDFRVNKIEALVLPTSNYVIRGDKYSAQIVLSAVDSTKIPEVFVNGNKLDSTVYSLTCNSVGTFTYSGALRMMGNDGIPREYPFESEYIVGEPSVTISNVDMNVVYRGIDNNFSISVPGVASENVTVRADGADVVKKGAGYIIRPKRDGSIKIHVFAKMNGKDVAMGSTEYRVKYLPDPKAFLQYVDQNGMPRTIQDGRLGRRFLKDGKTTLIASYGEDELLKANFKITSFSMVTVMGSADSNGPKLSPAQLAQLDRLEGGDFVTFKNIRAVGPDGKTRNLGLIQVQL</sequence>
<dbReference type="InterPro" id="IPR022720">
    <property type="entry name" value="Motility-assoc_prot_GldM_N"/>
</dbReference>
<evidence type="ECO:0000313" key="6">
    <source>
        <dbReference type="EMBL" id="MBO8460970.1"/>
    </source>
</evidence>
<comment type="caution">
    <text evidence="6">The sequence shown here is derived from an EMBL/GenBank/DDBJ whole genome shotgun (WGS) entry which is preliminary data.</text>
</comment>
<dbReference type="InterPro" id="IPR019859">
    <property type="entry name" value="Motility-assoc_prot_GldM"/>
</dbReference>